<dbReference type="Pfam" id="PF26550">
    <property type="entry name" value="Tricorn_2nd"/>
    <property type="match status" value="1"/>
</dbReference>
<keyword evidence="4 9" id="KW-0645">Protease</keyword>
<reference evidence="9" key="1">
    <citation type="submission" date="2013-08" db="EMBL/GenBank/DDBJ databases">
        <authorList>
            <person name="Mendez C."/>
            <person name="Richter M."/>
            <person name="Ferrer M."/>
            <person name="Sanchez J."/>
        </authorList>
    </citation>
    <scope>NUCLEOTIDE SEQUENCE</scope>
</reference>
<dbReference type="GO" id="GO:0008236">
    <property type="term" value="F:serine-type peptidase activity"/>
    <property type="evidence" value="ECO:0007669"/>
    <property type="project" value="UniProtKB-KW"/>
</dbReference>
<dbReference type="Pfam" id="PF26549">
    <property type="entry name" value="Tricorn_N"/>
    <property type="match status" value="1"/>
</dbReference>
<dbReference type="GO" id="GO:0006508">
    <property type="term" value="P:proteolysis"/>
    <property type="evidence" value="ECO:0007669"/>
    <property type="project" value="UniProtKB-KW"/>
</dbReference>
<comment type="caution">
    <text evidence="9">The sequence shown here is derived from an EMBL/GenBank/DDBJ whole genome shotgun (WGS) entry which is preliminary data.</text>
</comment>
<dbReference type="Gene3D" id="2.120.10.60">
    <property type="entry name" value="Tricorn protease N-terminal domain"/>
    <property type="match status" value="1"/>
</dbReference>
<evidence type="ECO:0000256" key="5">
    <source>
        <dbReference type="ARBA" id="ARBA00022801"/>
    </source>
</evidence>
<dbReference type="InterPro" id="IPR028204">
    <property type="entry name" value="Tricorn_C1"/>
</dbReference>
<dbReference type="InterPro" id="IPR029414">
    <property type="entry name" value="Tricorn_PDZ"/>
</dbReference>
<keyword evidence="6" id="KW-0720">Serine protease</keyword>
<evidence type="ECO:0000256" key="4">
    <source>
        <dbReference type="ARBA" id="ARBA00022670"/>
    </source>
</evidence>
<dbReference type="Gene3D" id="3.30.750.44">
    <property type="match status" value="1"/>
</dbReference>
<name>T1BRZ2_9ZZZZ</name>
<keyword evidence="3" id="KW-0963">Cytoplasm</keyword>
<proteinExistence type="inferred from homology"/>
<dbReference type="Pfam" id="PF03572">
    <property type="entry name" value="Peptidase_S41"/>
    <property type="match status" value="1"/>
</dbReference>
<dbReference type="SUPFAM" id="SSF52096">
    <property type="entry name" value="ClpP/crotonase"/>
    <property type="match status" value="1"/>
</dbReference>
<evidence type="ECO:0000313" key="9">
    <source>
        <dbReference type="EMBL" id="EQD72612.1"/>
    </source>
</evidence>
<gene>
    <name evidence="9" type="ORF">B1B_03661</name>
</gene>
<dbReference type="Gene3D" id="3.90.226.10">
    <property type="entry name" value="2-enoyl-CoA Hydratase, Chain A, domain 1"/>
    <property type="match status" value="1"/>
</dbReference>
<organism evidence="9">
    <name type="scientific">mine drainage metagenome</name>
    <dbReference type="NCBI Taxonomy" id="410659"/>
    <lineage>
        <taxon>unclassified sequences</taxon>
        <taxon>metagenomes</taxon>
        <taxon>ecological metagenomes</taxon>
    </lineage>
</organism>
<evidence type="ECO:0000259" key="8">
    <source>
        <dbReference type="SMART" id="SM00245"/>
    </source>
</evidence>
<feature type="region of interest" description="Disordered" evidence="7">
    <location>
        <begin position="541"/>
        <end position="560"/>
    </location>
</feature>
<feature type="domain" description="Tail specific protease" evidence="8">
    <location>
        <begin position="847"/>
        <end position="1037"/>
    </location>
</feature>
<dbReference type="Gene3D" id="2.130.10.10">
    <property type="entry name" value="YVTN repeat-like/Quinoprotein amine dehydrogenase"/>
    <property type="match status" value="1"/>
</dbReference>
<dbReference type="CDD" id="cd07562">
    <property type="entry name" value="Peptidase_S41_TRI"/>
    <property type="match status" value="1"/>
</dbReference>
<accession>T1BRZ2</accession>
<dbReference type="EMBL" id="AUZY01002260">
    <property type="protein sequence ID" value="EQD72612.1"/>
    <property type="molecule type" value="Genomic_DNA"/>
</dbReference>
<dbReference type="Pfam" id="PF14685">
    <property type="entry name" value="PDZ_Tricorn"/>
    <property type="match status" value="1"/>
</dbReference>
<dbReference type="PANTHER" id="PTHR43253:SF1">
    <property type="entry name" value="TRICORN PROTEASE HOMOLOG 2-RELATED"/>
    <property type="match status" value="1"/>
</dbReference>
<dbReference type="SMART" id="SM00245">
    <property type="entry name" value="TSPc"/>
    <property type="match status" value="1"/>
</dbReference>
<dbReference type="PANTHER" id="PTHR43253">
    <property type="entry name" value="TRICORN PROTEASE HOMOLOG 2-RELATED"/>
    <property type="match status" value="1"/>
</dbReference>
<evidence type="ECO:0000256" key="7">
    <source>
        <dbReference type="SAM" id="MobiDB-lite"/>
    </source>
</evidence>
<dbReference type="SUPFAM" id="SSF50156">
    <property type="entry name" value="PDZ domain-like"/>
    <property type="match status" value="1"/>
</dbReference>
<evidence type="ECO:0000256" key="3">
    <source>
        <dbReference type="ARBA" id="ARBA00022490"/>
    </source>
</evidence>
<reference evidence="9" key="2">
    <citation type="journal article" date="2014" name="ISME J.">
        <title>Microbial stratification in low pH oxic and suboxic macroscopic growths along an acid mine drainage.</title>
        <authorList>
            <person name="Mendez-Garcia C."/>
            <person name="Mesa V."/>
            <person name="Sprenger R.R."/>
            <person name="Richter M."/>
            <person name="Diez M.S."/>
            <person name="Solano J."/>
            <person name="Bargiela R."/>
            <person name="Golyshina O.V."/>
            <person name="Manteca A."/>
            <person name="Ramos J.L."/>
            <person name="Gallego J.R."/>
            <person name="Llorente I."/>
            <person name="Martins Dos Santos V.A."/>
            <person name="Jensen O.N."/>
            <person name="Pelaez A.I."/>
            <person name="Sanchez J."/>
            <person name="Ferrer M."/>
        </authorList>
    </citation>
    <scope>NUCLEOTIDE SEQUENCE</scope>
</reference>
<keyword evidence="5" id="KW-0378">Hydrolase</keyword>
<evidence type="ECO:0000256" key="2">
    <source>
        <dbReference type="ARBA" id="ARBA00008524"/>
    </source>
</evidence>
<comment type="subcellular location">
    <subcellularLocation>
        <location evidence="1">Cytoplasm</location>
    </subcellularLocation>
</comment>
<dbReference type="Gene3D" id="2.30.42.10">
    <property type="match status" value="1"/>
</dbReference>
<sequence length="1084" mass="121285">MRRLLLVALLCTGSLRWADSAAHPLLLQDPTLSATRIAFAYGGMIWQVPRTGGVAHPLITGHGNLTRPLYSPNGQWLAFTATYQGNTDVYVASAQGSHVRRLTYYPGANIAVGWTPDSRNVLFRSARYATSYIPALFTVPVTGGLPRELPLPVGQAGSYSPNGKDLAYVPELQWERFWQHYEGGQQTTIRIARLSDSHVLRIPHGLAEDRNPMWVGHDVYFLSNAPGNFTLYSYNVRTRRIRMRVPRAGFDITSASAGPGAIVFDRFGRIDLYDLGTGRIRRVPIRLSGNIPAWRPRFIKAAPYIQDFGIAPDGMRAVFTAFGKVITVPARHGSIENLTTRTGTMDRDPAWSPNGRWIAYFSDRGGEYDLYIRPDDGVGPTREITLGQRNAFYYHLRWSPDSRRLVFSDQKLNLWYVDLTQNKPHPIRIATDRYASPLHEFDARWSPDSRWIVYTVLEPNYLHAIRVYSLATHQSYAITHGASDCLDPVFDPDGRDLYFTESTDTALSQGWLDLSSLDHPIRRSVYALVLTRRVPSPVAPRAGFPGSSNAAPPPASSKVGTPVPTVRIDFRGLAERRVVLPIPPANYTGLTVGQSGVLYLRKSPLVPLSQNLGGKGSFVVLRFDLARRKLKMLVPKTSVFRLAADGRHMLLKEGSRWFVEGTTGKLEKHRLPVGAMRVRINPRASWTEMYDDVWRIEHAFFYNPHFDGTPVNREERFFARYLPGAGSRSGLNFLFREMLSYLAVGHMFVSGGEKPHTLKVGVGLLGADYRIRHGRYQITRILRGGAWNPDLYAPLAQPGLAIRVGDYLLAVDGHPLQATQNIYQAFQGLAHADVILTVGPHPSEEGAHPIVVKTLASEHALRVAGWVDHNIRVVNRLSHGLLGYVYLPNTGAQGFRNFNRYFFSQVNKAGVIIDERFNTGGFLSDYIIQYLKRRPMSLVVTRYGHSYIEPPEANFGPKVMIINRYSGSGGDALPWYFKMDHLGPLVGSRTWGGLVGIGGYPVLMDGGRVTAPRWAVEGLHGHFPVEDHGITPTIPVFENPELMRKGQDPELDRAVAVALRLLKEHPLSHAHRAPYRNYHLHLPH</sequence>
<evidence type="ECO:0000256" key="1">
    <source>
        <dbReference type="ARBA" id="ARBA00004496"/>
    </source>
</evidence>
<dbReference type="GO" id="GO:0005737">
    <property type="term" value="C:cytoplasm"/>
    <property type="evidence" value="ECO:0007669"/>
    <property type="project" value="UniProtKB-SubCell"/>
</dbReference>
<dbReference type="InterPro" id="IPR036034">
    <property type="entry name" value="PDZ_sf"/>
</dbReference>
<dbReference type="Pfam" id="PF14684">
    <property type="entry name" value="Tricorn_C1"/>
    <property type="match status" value="1"/>
</dbReference>
<dbReference type="InterPro" id="IPR005151">
    <property type="entry name" value="Tail-specific_protease"/>
</dbReference>
<dbReference type="AlphaFoldDB" id="T1BRZ2"/>
<dbReference type="InterPro" id="IPR012393">
    <property type="entry name" value="Tricorn_protease"/>
</dbReference>
<protein>
    <submittedName>
        <fullName evidence="9">Exported tricorn protease</fullName>
    </submittedName>
</protein>
<dbReference type="InterPro" id="IPR015943">
    <property type="entry name" value="WD40/YVTN_repeat-like_dom_sf"/>
</dbReference>
<comment type="similarity">
    <text evidence="2">Belongs to the peptidase S41B family.</text>
</comment>
<evidence type="ECO:0000256" key="6">
    <source>
        <dbReference type="ARBA" id="ARBA00022825"/>
    </source>
</evidence>
<dbReference type="InterPro" id="IPR029045">
    <property type="entry name" value="ClpP/crotonase-like_dom_sf"/>
</dbReference>
<dbReference type="SUPFAM" id="SSF82171">
    <property type="entry name" value="DPP6 N-terminal domain-like"/>
    <property type="match status" value="1"/>
</dbReference>
<dbReference type="PIRSF" id="PIRSF036421">
    <property type="entry name" value="Tricorn_protease"/>
    <property type="match status" value="1"/>
</dbReference>